<dbReference type="EMBL" id="KZ819663">
    <property type="protein sequence ID" value="PWN29733.1"/>
    <property type="molecule type" value="Genomic_DNA"/>
</dbReference>
<feature type="compositionally biased region" description="Low complexity" evidence="1">
    <location>
        <begin position="88"/>
        <end position="98"/>
    </location>
</feature>
<dbReference type="OrthoDB" id="5348546at2759"/>
<evidence type="ECO:0000313" key="3">
    <source>
        <dbReference type="EMBL" id="PWN29733.1"/>
    </source>
</evidence>
<feature type="region of interest" description="Disordered" evidence="1">
    <location>
        <begin position="775"/>
        <end position="889"/>
    </location>
</feature>
<feature type="compositionally biased region" description="Low complexity" evidence="1">
    <location>
        <begin position="501"/>
        <end position="525"/>
    </location>
</feature>
<feature type="compositionally biased region" description="Low complexity" evidence="1">
    <location>
        <begin position="423"/>
        <end position="441"/>
    </location>
</feature>
<feature type="compositionally biased region" description="Basic and acidic residues" evidence="1">
    <location>
        <begin position="1"/>
        <end position="13"/>
    </location>
</feature>
<dbReference type="STRING" id="1569628.A0A316V0N5"/>
<evidence type="ECO:0000259" key="2">
    <source>
        <dbReference type="PROSITE" id="PS50006"/>
    </source>
</evidence>
<feature type="compositionally biased region" description="Low complexity" evidence="1">
    <location>
        <begin position="810"/>
        <end position="835"/>
    </location>
</feature>
<dbReference type="Gene3D" id="2.60.200.20">
    <property type="match status" value="1"/>
</dbReference>
<feature type="compositionally biased region" description="Low complexity" evidence="1">
    <location>
        <begin position="555"/>
        <end position="586"/>
    </location>
</feature>
<feature type="compositionally biased region" description="Low complexity" evidence="1">
    <location>
        <begin position="775"/>
        <end position="795"/>
    </location>
</feature>
<dbReference type="InterPro" id="IPR000253">
    <property type="entry name" value="FHA_dom"/>
</dbReference>
<feature type="region of interest" description="Disordered" evidence="1">
    <location>
        <begin position="301"/>
        <end position="351"/>
    </location>
</feature>
<gene>
    <name evidence="3" type="ORF">BDZ90DRAFT_230587</name>
</gene>
<keyword evidence="4" id="KW-1185">Reference proteome</keyword>
<feature type="region of interest" description="Disordered" evidence="1">
    <location>
        <begin position="176"/>
        <end position="211"/>
    </location>
</feature>
<dbReference type="InterPro" id="IPR008984">
    <property type="entry name" value="SMAD_FHA_dom_sf"/>
</dbReference>
<feature type="region of interest" description="Disordered" evidence="1">
    <location>
        <begin position="1"/>
        <end position="134"/>
    </location>
</feature>
<reference evidence="3 4" key="1">
    <citation type="journal article" date="2018" name="Mol. Biol. Evol.">
        <title>Broad Genomic Sampling Reveals a Smut Pathogenic Ancestry of the Fungal Clade Ustilaginomycotina.</title>
        <authorList>
            <person name="Kijpornyongpan T."/>
            <person name="Mondo S.J."/>
            <person name="Barry K."/>
            <person name="Sandor L."/>
            <person name="Lee J."/>
            <person name="Lipzen A."/>
            <person name="Pangilinan J."/>
            <person name="LaButti K."/>
            <person name="Hainaut M."/>
            <person name="Henrissat B."/>
            <person name="Grigoriev I.V."/>
            <person name="Spatafora J.W."/>
            <person name="Aime M.C."/>
        </authorList>
    </citation>
    <scope>NUCLEOTIDE SEQUENCE [LARGE SCALE GENOMIC DNA]</scope>
    <source>
        <strain evidence="3 4">MCA 5214</strain>
    </source>
</reference>
<feature type="domain" description="FHA" evidence="2">
    <location>
        <begin position="170"/>
        <end position="268"/>
    </location>
</feature>
<feature type="compositionally biased region" description="Basic and acidic residues" evidence="1">
    <location>
        <begin position="838"/>
        <end position="863"/>
    </location>
</feature>
<dbReference type="Proteomes" id="UP000245884">
    <property type="component" value="Unassembled WGS sequence"/>
</dbReference>
<feature type="region of interest" description="Disordered" evidence="1">
    <location>
        <begin position="369"/>
        <end position="587"/>
    </location>
</feature>
<feature type="compositionally biased region" description="Polar residues" evidence="1">
    <location>
        <begin position="15"/>
        <end position="59"/>
    </location>
</feature>
<feature type="compositionally biased region" description="Low complexity" evidence="1">
    <location>
        <begin position="386"/>
        <end position="398"/>
    </location>
</feature>
<accession>A0A316V0N5</accession>
<dbReference type="PROSITE" id="PS50006">
    <property type="entry name" value="FHA_DOMAIN"/>
    <property type="match status" value="1"/>
</dbReference>
<feature type="compositionally biased region" description="Polar residues" evidence="1">
    <location>
        <begin position="339"/>
        <end position="351"/>
    </location>
</feature>
<dbReference type="RefSeq" id="XP_025364345.1">
    <property type="nucleotide sequence ID" value="XM_025505529.1"/>
</dbReference>
<protein>
    <recommendedName>
        <fullName evidence="2">FHA domain-containing protein</fullName>
    </recommendedName>
</protein>
<evidence type="ECO:0000256" key="1">
    <source>
        <dbReference type="SAM" id="MobiDB-lite"/>
    </source>
</evidence>
<evidence type="ECO:0000313" key="4">
    <source>
        <dbReference type="Proteomes" id="UP000245884"/>
    </source>
</evidence>
<dbReference type="AlphaFoldDB" id="A0A316V0N5"/>
<feature type="compositionally biased region" description="Gly residues" evidence="1">
    <location>
        <begin position="869"/>
        <end position="881"/>
    </location>
</feature>
<name>A0A316V0N5_9BASI</name>
<feature type="compositionally biased region" description="Polar residues" evidence="1">
    <location>
        <begin position="177"/>
        <end position="190"/>
    </location>
</feature>
<organism evidence="3 4">
    <name type="scientific">Jaminaea rosea</name>
    <dbReference type="NCBI Taxonomy" id="1569628"/>
    <lineage>
        <taxon>Eukaryota</taxon>
        <taxon>Fungi</taxon>
        <taxon>Dikarya</taxon>
        <taxon>Basidiomycota</taxon>
        <taxon>Ustilaginomycotina</taxon>
        <taxon>Exobasidiomycetes</taxon>
        <taxon>Microstromatales</taxon>
        <taxon>Microstromatales incertae sedis</taxon>
        <taxon>Jaminaea</taxon>
    </lineage>
</organism>
<sequence length="889" mass="92290">MNVERVPQEDRRVVPSSQARIPASPSKSQPRLSGSFSATANTTPLQMQDINVKQRQPSFATRHAHAGVDTPPPSSPLPSDNEGRGMRSSSITAIFSSSPTRQRDGSDESSPAASSPIKPAYRSRPSLGTSHAASQLSKADPFAGLKELDAAASQVNNASYVLFGSFTHALLLGRSKPTGQPHASSASNTPEADDSVPQASPGVGTKPTQHIPLPNHARHVSRRHAIIEWLPFSPLPRAVDSRAKKTPSGGFVVRILGQNGLIVDGKRRREGHVLRLEPGKSTIDFFGVKTIFEIHPDASRPMHAVTSKAKKAARASLPGADGSSPAKRPASDSIRRSASMRQLEQSQDASQEAVSQLLGAALSSQSRFVKTSNAQGAPLSPPSSSPAPFATSSPAGPSADRDGEDGAEEPLSPSLGRGRADLELSMPPLSLGLSSVGTPSSATPAVPRAAERENADAADTTIPGEVENEAATRAAKQPRTELEAAPVDGAESDLTPSPELAPRALPSSSEASAAPAMSSTPKPAAQAASQGPFASRARTLKPTTSQIMMPPPKVPASATATGSAAARGPSSGSSSPAPSAGAGPDSQQFRNALRDQARACVAVLAPTYDLEGLLAGAIVFHRTATISASEAVRSVLASTQGLMRGEAGGSAAATDLAQGSIVSGWGAAQLLSSLPASTATERWTSTARRAWTERLESVLQSKPMFGQIHRAGKDASGHSLEHWYYYDAAGDEDRERAANLGSLAKPIRGALKTHKPIFWKKGAYPKSADEEVGVATSSATTETSSAAAPSSSSSSWLLKDGPMGDSQIGPAFPSTPTVTASASTGSMPSSSSSSAKRPMLDERRIWEETQPEERESTWDKEGDMDWSGRSGGGSTGSGVGASSGKRRRK</sequence>
<dbReference type="SUPFAM" id="SSF49879">
    <property type="entry name" value="SMAD/FHA domain"/>
    <property type="match status" value="1"/>
</dbReference>
<proteinExistence type="predicted"/>
<dbReference type="GeneID" id="37027352"/>